<proteinExistence type="predicted"/>
<gene>
    <name evidence="1" type="ORF">HAX54_044297</name>
</gene>
<feature type="non-terminal residue" evidence="1">
    <location>
        <position position="119"/>
    </location>
</feature>
<dbReference type="EMBL" id="JACEIK010006747">
    <property type="protein sequence ID" value="MCE2056233.1"/>
    <property type="molecule type" value="Genomic_DNA"/>
</dbReference>
<organism evidence="1 2">
    <name type="scientific">Datura stramonium</name>
    <name type="common">Jimsonweed</name>
    <name type="synonym">Common thornapple</name>
    <dbReference type="NCBI Taxonomy" id="4076"/>
    <lineage>
        <taxon>Eukaryota</taxon>
        <taxon>Viridiplantae</taxon>
        <taxon>Streptophyta</taxon>
        <taxon>Embryophyta</taxon>
        <taxon>Tracheophyta</taxon>
        <taxon>Spermatophyta</taxon>
        <taxon>Magnoliopsida</taxon>
        <taxon>eudicotyledons</taxon>
        <taxon>Gunneridae</taxon>
        <taxon>Pentapetalae</taxon>
        <taxon>asterids</taxon>
        <taxon>lamiids</taxon>
        <taxon>Solanales</taxon>
        <taxon>Solanaceae</taxon>
        <taxon>Solanoideae</taxon>
        <taxon>Datureae</taxon>
        <taxon>Datura</taxon>
    </lineage>
</organism>
<reference evidence="1 2" key="1">
    <citation type="journal article" date="2021" name="BMC Genomics">
        <title>Datura genome reveals duplications of psychoactive alkaloid biosynthetic genes and high mutation rate following tissue culture.</title>
        <authorList>
            <person name="Rajewski A."/>
            <person name="Carter-House D."/>
            <person name="Stajich J."/>
            <person name="Litt A."/>
        </authorList>
    </citation>
    <scope>NUCLEOTIDE SEQUENCE [LARGE SCALE GENOMIC DNA]</scope>
    <source>
        <strain evidence="1">AR-01</strain>
    </source>
</reference>
<sequence length="119" mass="14004">MMNVGLHRYSTFKNKNNVERQPPPMSVGLHRYSTLLMNHAECRPPLVFDVMSVDLHRYLTLLMNHAEHRHPPVFDVFCEFLRSSQKFCPSFHHKGKWKTHREYDRDGVAPTYPVEAGIQ</sequence>
<accession>A0ABS8W4D6</accession>
<evidence type="ECO:0000313" key="2">
    <source>
        <dbReference type="Proteomes" id="UP000823775"/>
    </source>
</evidence>
<keyword evidence="2" id="KW-1185">Reference proteome</keyword>
<evidence type="ECO:0000313" key="1">
    <source>
        <dbReference type="EMBL" id="MCE2056233.1"/>
    </source>
</evidence>
<protein>
    <submittedName>
        <fullName evidence="1">Uncharacterized protein</fullName>
    </submittedName>
</protein>
<dbReference type="Proteomes" id="UP000823775">
    <property type="component" value="Unassembled WGS sequence"/>
</dbReference>
<name>A0ABS8W4D6_DATST</name>
<comment type="caution">
    <text evidence="1">The sequence shown here is derived from an EMBL/GenBank/DDBJ whole genome shotgun (WGS) entry which is preliminary data.</text>
</comment>